<dbReference type="Proteomes" id="UP000823604">
    <property type="component" value="Unassembled WGS sequence"/>
</dbReference>
<name>A0A9D9NGS4_9BACT</name>
<comment type="caution">
    <text evidence="1">The sequence shown here is derived from an EMBL/GenBank/DDBJ whole genome shotgun (WGS) entry which is preliminary data.</text>
</comment>
<protein>
    <submittedName>
        <fullName evidence="1">Uncharacterized protein</fullName>
    </submittedName>
</protein>
<accession>A0A9D9NGS4</accession>
<proteinExistence type="predicted"/>
<sequence length="162" mass="18477">MYSYLLFKSISCIEYVFKDDYSIDMVVLKEAISKDEGLIGCYEQKQSVIAGTLNISEKSVWSSLKRLSKMGFIRNGYIYAPENIIIKGGYYPLLIDSGLKATLLIFYSFLKSRSELNGGWLVMSKTKMSSAMMITRCGITQLLNRLYRLGLAKRIGDKLYIR</sequence>
<evidence type="ECO:0000313" key="2">
    <source>
        <dbReference type="Proteomes" id="UP000823604"/>
    </source>
</evidence>
<reference evidence="1" key="1">
    <citation type="submission" date="2020-10" db="EMBL/GenBank/DDBJ databases">
        <authorList>
            <person name="Gilroy R."/>
        </authorList>
    </citation>
    <scope>NUCLEOTIDE SEQUENCE</scope>
    <source>
        <strain evidence="1">B1-8020</strain>
    </source>
</reference>
<evidence type="ECO:0000313" key="1">
    <source>
        <dbReference type="EMBL" id="MBO8472503.1"/>
    </source>
</evidence>
<dbReference type="AlphaFoldDB" id="A0A9D9NGS4"/>
<organism evidence="1 2">
    <name type="scientific">Candidatus Merdivivens pullicola</name>
    <dbReference type="NCBI Taxonomy" id="2840872"/>
    <lineage>
        <taxon>Bacteria</taxon>
        <taxon>Pseudomonadati</taxon>
        <taxon>Bacteroidota</taxon>
        <taxon>Bacteroidia</taxon>
        <taxon>Bacteroidales</taxon>
        <taxon>Muribaculaceae</taxon>
        <taxon>Muribaculaceae incertae sedis</taxon>
        <taxon>Candidatus Merdivivens</taxon>
    </lineage>
</organism>
<reference evidence="1" key="2">
    <citation type="journal article" date="2021" name="PeerJ">
        <title>Extensive microbial diversity within the chicken gut microbiome revealed by metagenomics and culture.</title>
        <authorList>
            <person name="Gilroy R."/>
            <person name="Ravi A."/>
            <person name="Getino M."/>
            <person name="Pursley I."/>
            <person name="Horton D.L."/>
            <person name="Alikhan N.F."/>
            <person name="Baker D."/>
            <person name="Gharbi K."/>
            <person name="Hall N."/>
            <person name="Watson M."/>
            <person name="Adriaenssens E.M."/>
            <person name="Foster-Nyarko E."/>
            <person name="Jarju S."/>
            <person name="Secka A."/>
            <person name="Antonio M."/>
            <person name="Oren A."/>
            <person name="Chaudhuri R.R."/>
            <person name="La Ragione R."/>
            <person name="Hildebrand F."/>
            <person name="Pallen M.J."/>
        </authorList>
    </citation>
    <scope>NUCLEOTIDE SEQUENCE</scope>
    <source>
        <strain evidence="1">B1-8020</strain>
    </source>
</reference>
<dbReference type="EMBL" id="JADIMA010000028">
    <property type="protein sequence ID" value="MBO8472503.1"/>
    <property type="molecule type" value="Genomic_DNA"/>
</dbReference>
<gene>
    <name evidence="1" type="ORF">IAB81_02600</name>
</gene>